<protein>
    <recommendedName>
        <fullName evidence="2">beta-galactosidase</fullName>
        <ecNumber evidence="2">3.2.1.23</ecNumber>
    </recommendedName>
</protein>
<evidence type="ECO:0000256" key="5">
    <source>
        <dbReference type="SAM" id="MobiDB-lite"/>
    </source>
</evidence>
<keyword evidence="4" id="KW-0326">Glycosidase</keyword>
<dbReference type="InterPro" id="IPR017853">
    <property type="entry name" value="GH"/>
</dbReference>
<feature type="compositionally biased region" description="Basic and acidic residues" evidence="5">
    <location>
        <begin position="591"/>
        <end position="602"/>
    </location>
</feature>
<dbReference type="RefSeq" id="WP_110072666.1">
    <property type="nucleotide sequence ID" value="NZ_CM009896.1"/>
</dbReference>
<evidence type="ECO:0000256" key="1">
    <source>
        <dbReference type="ARBA" id="ARBA00001412"/>
    </source>
</evidence>
<dbReference type="InterPro" id="IPR050347">
    <property type="entry name" value="Bact_Beta-galactosidase"/>
</dbReference>
<dbReference type="PANTHER" id="PTHR46323">
    <property type="entry name" value="BETA-GALACTOSIDASE"/>
    <property type="match status" value="1"/>
</dbReference>
<dbReference type="GO" id="GO:0005990">
    <property type="term" value="P:lactose catabolic process"/>
    <property type="evidence" value="ECO:0007669"/>
    <property type="project" value="TreeGrafter"/>
</dbReference>
<dbReference type="Gene3D" id="3.20.20.80">
    <property type="entry name" value="Glycosidases"/>
    <property type="match status" value="1"/>
</dbReference>
<evidence type="ECO:0000313" key="6">
    <source>
        <dbReference type="EMBL" id="PWT27028.1"/>
    </source>
</evidence>
<dbReference type="PANTHER" id="PTHR46323:SF2">
    <property type="entry name" value="BETA-GALACTOSIDASE"/>
    <property type="match status" value="1"/>
</dbReference>
<evidence type="ECO:0000256" key="4">
    <source>
        <dbReference type="ARBA" id="ARBA00023295"/>
    </source>
</evidence>
<dbReference type="GO" id="GO:0004565">
    <property type="term" value="F:beta-galactosidase activity"/>
    <property type="evidence" value="ECO:0007669"/>
    <property type="project" value="UniProtKB-EC"/>
</dbReference>
<dbReference type="SUPFAM" id="SSF49785">
    <property type="entry name" value="Galactose-binding domain-like"/>
    <property type="match status" value="1"/>
</dbReference>
<feature type="region of interest" description="Disordered" evidence="5">
    <location>
        <begin position="591"/>
        <end position="613"/>
    </location>
</feature>
<keyword evidence="3" id="KW-0378">Hydrolase</keyword>
<comment type="catalytic activity">
    <reaction evidence="1">
        <text>Hydrolysis of terminal non-reducing beta-D-galactose residues in beta-D-galactosides.</text>
        <dbReference type="EC" id="3.2.1.23"/>
    </reaction>
</comment>
<dbReference type="EC" id="3.2.1.23" evidence="2"/>
<organism evidence="6 7">
    <name type="scientific">Butyrivibrio fibrisolvens</name>
    <dbReference type="NCBI Taxonomy" id="831"/>
    <lineage>
        <taxon>Bacteria</taxon>
        <taxon>Bacillati</taxon>
        <taxon>Bacillota</taxon>
        <taxon>Clostridia</taxon>
        <taxon>Lachnospirales</taxon>
        <taxon>Lachnospiraceae</taxon>
        <taxon>Butyrivibrio</taxon>
    </lineage>
</organism>
<dbReference type="EMBL" id="NXNG01000001">
    <property type="protein sequence ID" value="PWT27028.1"/>
    <property type="molecule type" value="Genomic_DNA"/>
</dbReference>
<keyword evidence="7" id="KW-1185">Reference proteome</keyword>
<gene>
    <name evidence="6" type="ORF">CPT75_07880</name>
</gene>
<evidence type="ECO:0000256" key="3">
    <source>
        <dbReference type="ARBA" id="ARBA00022801"/>
    </source>
</evidence>
<proteinExistence type="predicted"/>
<evidence type="ECO:0000313" key="7">
    <source>
        <dbReference type="Proteomes" id="UP000245488"/>
    </source>
</evidence>
<dbReference type="Gene3D" id="2.60.120.260">
    <property type="entry name" value="Galactose-binding domain-like"/>
    <property type="match status" value="1"/>
</dbReference>
<accession>A0A317FZA7</accession>
<dbReference type="SUPFAM" id="SSF51445">
    <property type="entry name" value="(Trans)glycosidases"/>
    <property type="match status" value="1"/>
</dbReference>
<reference evidence="6 7" key="1">
    <citation type="submission" date="2017-09" db="EMBL/GenBank/DDBJ databases">
        <title>High-quality draft genome sequence of Butyrivibrio fibrisolvens INBov1, isolated from cow rumen.</title>
        <authorList>
            <person name="Rodriguez Hernaez J."/>
            <person name="Rivarola M."/>
            <person name="Paniego N."/>
            <person name="Cravero S."/>
            <person name="Ceron Cucchi M."/>
            <person name="Martinez M.C."/>
        </authorList>
    </citation>
    <scope>NUCLEOTIDE SEQUENCE [LARGE SCALE GENOMIC DNA]</scope>
    <source>
        <strain evidence="6 7">INBov1</strain>
    </source>
</reference>
<name>A0A317FZA7_BUTFI</name>
<evidence type="ECO:0000256" key="2">
    <source>
        <dbReference type="ARBA" id="ARBA00012756"/>
    </source>
</evidence>
<dbReference type="InterPro" id="IPR008979">
    <property type="entry name" value="Galactose-bd-like_sf"/>
</dbReference>
<dbReference type="GO" id="GO:0009341">
    <property type="term" value="C:beta-galactosidase complex"/>
    <property type="evidence" value="ECO:0007669"/>
    <property type="project" value="TreeGrafter"/>
</dbReference>
<dbReference type="Proteomes" id="UP000245488">
    <property type="component" value="Chromosome"/>
</dbReference>
<sequence>MIISLNGSFNCSFEGTDIPSSNLSVPGTIQASKIAPHTQERDTGNLTDEHEYSGTVMLSRQMTIPQGYDSYILSIERSRITMLYIDGQPVGRRDSLIAPHVYDITSYLTREDTLIQIEIDNKNYPCPGGHLTSKDTQTNWSGILGDVYIKCTNKAHIVSASVKADYDKKSAYLTINVAKNIFSDKVNIKVQTSLCKLLDKYLNKDADPSEFKKFRDDISIASKGTNYDILKEYLEITEDILKPQEFTESSGTDSKSFDHVDTKYINAKYANTSYIKTDSDNNNDSISDNYSGNTNDGISDNCSDDNICSFTYELDLTASDKGVFEWDTFTPYLYVFDIDLCDESGSVLDSTKAVCGLRSLKADGNDLLLNNRPIFLRGRHCGLLFPMTGFAPMNACGWLYDMMISRRWGINHYRFHSCTPPDAAFLAADLLGIVIQSEMEIWGSWLMEDEEGYDATMQQYLTMEGYRMISLFASHPSFCMFGCGNELWGNPKALGKLLAGFKMINPDLLYTQGSNTFQFSPNIQPEDDFFVGVRFSTDRLIRGSYALCDGPSGHIQTMPPRADYTYDANIRPDLITYPNNINNTADILESDSTKAGRSRSNDPEPSISEPASTTTIQFGTTVKEVALTSKEELIPHIPVISHETGQFETYPDYDEIDHYTGVLKAYNIAALKDNAIRMGLFSNAGKFFKNSGALAMQCYKHEMEDALASRYLAGTQLLDLQDYAGQGTALIGILNSLMENKGLISPEKFRQSWDDIVVMARFRSYIHTPGESFTFEPMIAYYDKNIHPDMMLKVLLISCPNESEKNTKTIDNTTSDSAIVNNTINNSTIINNTIIDSSILDSTIIDSSIVEIPHIDSQGRITLPEVTLNFPESFTPERYELKLYLIDSSSCSNSNNILATNTYTLYSYPKIPESVISSAATDFADDPYVTTSATAAISKVQEGHNVLLYLKDKENTNSIAGFYCTDFWCYPMFKSISESMNKPVAVGTLGLCIDDTSPALKTFNTRTYSEPNWYEIVTASRSTILDDTNIEPIVATIDNASRSHRLGLLYEIQIEGTDSYILVCTSDIPRLITSNVKEAYALHKSLLSYVKDTSKHENANKITLEMFYRLFTVS</sequence>
<dbReference type="AlphaFoldDB" id="A0A317FZA7"/>
<comment type="caution">
    <text evidence="6">The sequence shown here is derived from an EMBL/GenBank/DDBJ whole genome shotgun (WGS) entry which is preliminary data.</text>
</comment>